<sequence>MTKRAQSILANLPTLKLTWVRTLWRQEEQVVMPGERPSTSSERTAGSCKVDLHLVDLLLLHLVELVELVVLV</sequence>
<organism evidence="1 2">
    <name type="scientific">Liparis tanakae</name>
    <name type="common">Tanaka's snailfish</name>
    <dbReference type="NCBI Taxonomy" id="230148"/>
    <lineage>
        <taxon>Eukaryota</taxon>
        <taxon>Metazoa</taxon>
        <taxon>Chordata</taxon>
        <taxon>Craniata</taxon>
        <taxon>Vertebrata</taxon>
        <taxon>Euteleostomi</taxon>
        <taxon>Actinopterygii</taxon>
        <taxon>Neopterygii</taxon>
        <taxon>Teleostei</taxon>
        <taxon>Neoteleostei</taxon>
        <taxon>Acanthomorphata</taxon>
        <taxon>Eupercaria</taxon>
        <taxon>Perciformes</taxon>
        <taxon>Cottioidei</taxon>
        <taxon>Cottales</taxon>
        <taxon>Liparidae</taxon>
        <taxon>Liparis</taxon>
    </lineage>
</organism>
<evidence type="ECO:0000313" key="1">
    <source>
        <dbReference type="EMBL" id="TNN50954.1"/>
    </source>
</evidence>
<accession>A0A4Z2GE10</accession>
<reference evidence="1 2" key="1">
    <citation type="submission" date="2019-03" db="EMBL/GenBank/DDBJ databases">
        <title>First draft genome of Liparis tanakae, snailfish: a comprehensive survey of snailfish specific genes.</title>
        <authorList>
            <person name="Kim W."/>
            <person name="Song I."/>
            <person name="Jeong J.-H."/>
            <person name="Kim D."/>
            <person name="Kim S."/>
            <person name="Ryu S."/>
            <person name="Song J.Y."/>
            <person name="Lee S.K."/>
        </authorList>
    </citation>
    <scope>NUCLEOTIDE SEQUENCE [LARGE SCALE GENOMIC DNA]</scope>
    <source>
        <tissue evidence="1">Muscle</tissue>
    </source>
</reference>
<comment type="caution">
    <text evidence="1">The sequence shown here is derived from an EMBL/GenBank/DDBJ whole genome shotgun (WGS) entry which is preliminary data.</text>
</comment>
<keyword evidence="2" id="KW-1185">Reference proteome</keyword>
<protein>
    <submittedName>
        <fullName evidence="1">Uncharacterized protein</fullName>
    </submittedName>
</protein>
<dbReference type="Proteomes" id="UP000314294">
    <property type="component" value="Unassembled WGS sequence"/>
</dbReference>
<dbReference type="EMBL" id="SRLO01000599">
    <property type="protein sequence ID" value="TNN50954.1"/>
    <property type="molecule type" value="Genomic_DNA"/>
</dbReference>
<dbReference type="AlphaFoldDB" id="A0A4Z2GE10"/>
<name>A0A4Z2GE10_9TELE</name>
<evidence type="ECO:0000313" key="2">
    <source>
        <dbReference type="Proteomes" id="UP000314294"/>
    </source>
</evidence>
<gene>
    <name evidence="1" type="ORF">EYF80_038827</name>
</gene>
<proteinExistence type="predicted"/>